<evidence type="ECO:0000313" key="2">
    <source>
        <dbReference type="EMBL" id="CAB4204288.1"/>
    </source>
</evidence>
<gene>
    <name evidence="2" type="ORF">UFOVP1392_44</name>
    <name evidence="3" type="ORF">UFOVP1569_43</name>
    <name evidence="1" type="ORF">UFOVP952_54</name>
</gene>
<sequence>MKRYGAHRGMKEKADGGWVRYEDVQELRASMMALAEFQQELGDARGFRRGLNRIGCTPGTVKLLVRQDRA</sequence>
<name>A0A6J7XIC7_9CAUD</name>
<evidence type="ECO:0000313" key="3">
    <source>
        <dbReference type="EMBL" id="CAB5230179.1"/>
    </source>
</evidence>
<dbReference type="EMBL" id="LR797334">
    <property type="protein sequence ID" value="CAB4204288.1"/>
    <property type="molecule type" value="Genomic_DNA"/>
</dbReference>
<evidence type="ECO:0000313" key="1">
    <source>
        <dbReference type="EMBL" id="CAB4173319.1"/>
    </source>
</evidence>
<dbReference type="EMBL" id="LR796889">
    <property type="protein sequence ID" value="CAB4173319.1"/>
    <property type="molecule type" value="Genomic_DNA"/>
</dbReference>
<reference evidence="3" key="1">
    <citation type="submission" date="2020-05" db="EMBL/GenBank/DDBJ databases">
        <authorList>
            <person name="Chiriac C."/>
            <person name="Salcher M."/>
            <person name="Ghai R."/>
            <person name="Kavagutti S V."/>
        </authorList>
    </citation>
    <scope>NUCLEOTIDE SEQUENCE</scope>
</reference>
<proteinExistence type="predicted"/>
<organism evidence="3">
    <name type="scientific">uncultured Caudovirales phage</name>
    <dbReference type="NCBI Taxonomy" id="2100421"/>
    <lineage>
        <taxon>Viruses</taxon>
        <taxon>Duplodnaviria</taxon>
        <taxon>Heunggongvirae</taxon>
        <taxon>Uroviricota</taxon>
        <taxon>Caudoviricetes</taxon>
        <taxon>Peduoviridae</taxon>
        <taxon>Maltschvirus</taxon>
        <taxon>Maltschvirus maltsch</taxon>
    </lineage>
</organism>
<protein>
    <submittedName>
        <fullName evidence="3">Uncharacterized protein</fullName>
    </submittedName>
</protein>
<dbReference type="EMBL" id="LR798409">
    <property type="protein sequence ID" value="CAB5230179.1"/>
    <property type="molecule type" value="Genomic_DNA"/>
</dbReference>
<accession>A0A6J7XIC7</accession>